<evidence type="ECO:0000313" key="2">
    <source>
        <dbReference type="Proteomes" id="UP001431783"/>
    </source>
</evidence>
<name>A0AAW1UDB2_9CUCU</name>
<keyword evidence="2" id="KW-1185">Reference proteome</keyword>
<reference evidence="1 2" key="1">
    <citation type="submission" date="2023-03" db="EMBL/GenBank/DDBJ databases">
        <title>Genome insight into feeding habits of ladybird beetles.</title>
        <authorList>
            <person name="Li H.-S."/>
            <person name="Huang Y.-H."/>
            <person name="Pang H."/>
        </authorList>
    </citation>
    <scope>NUCLEOTIDE SEQUENCE [LARGE SCALE GENOMIC DNA]</scope>
    <source>
        <strain evidence="1">SYSU_2023b</strain>
        <tissue evidence="1">Whole body</tissue>
    </source>
</reference>
<organism evidence="1 2">
    <name type="scientific">Henosepilachna vigintioctopunctata</name>
    <dbReference type="NCBI Taxonomy" id="420089"/>
    <lineage>
        <taxon>Eukaryota</taxon>
        <taxon>Metazoa</taxon>
        <taxon>Ecdysozoa</taxon>
        <taxon>Arthropoda</taxon>
        <taxon>Hexapoda</taxon>
        <taxon>Insecta</taxon>
        <taxon>Pterygota</taxon>
        <taxon>Neoptera</taxon>
        <taxon>Endopterygota</taxon>
        <taxon>Coleoptera</taxon>
        <taxon>Polyphaga</taxon>
        <taxon>Cucujiformia</taxon>
        <taxon>Coccinelloidea</taxon>
        <taxon>Coccinellidae</taxon>
        <taxon>Epilachninae</taxon>
        <taxon>Epilachnini</taxon>
        <taxon>Henosepilachna</taxon>
    </lineage>
</organism>
<gene>
    <name evidence="1" type="ORF">WA026_020117</name>
</gene>
<protein>
    <submittedName>
        <fullName evidence="1">Uncharacterized protein</fullName>
    </submittedName>
</protein>
<comment type="caution">
    <text evidence="1">The sequence shown here is derived from an EMBL/GenBank/DDBJ whole genome shotgun (WGS) entry which is preliminary data.</text>
</comment>
<accession>A0AAW1UDB2</accession>
<dbReference type="EMBL" id="JARQZJ010000044">
    <property type="protein sequence ID" value="KAK9877891.1"/>
    <property type="molecule type" value="Genomic_DNA"/>
</dbReference>
<evidence type="ECO:0000313" key="1">
    <source>
        <dbReference type="EMBL" id="KAK9877891.1"/>
    </source>
</evidence>
<dbReference type="AlphaFoldDB" id="A0AAW1UDB2"/>
<proteinExistence type="predicted"/>
<sequence>MILFACRSFELLIKKTLIQKAWKRLFFSAKAKYSVNCEERSNLADLAVVGLGPSGITACLRAIKHGMKKVRKY</sequence>
<dbReference type="Proteomes" id="UP001431783">
    <property type="component" value="Unassembled WGS sequence"/>
</dbReference>